<proteinExistence type="predicted"/>
<feature type="transmembrane region" description="Helical" evidence="1">
    <location>
        <begin position="34"/>
        <end position="52"/>
    </location>
</feature>
<dbReference type="InterPro" id="IPR001623">
    <property type="entry name" value="DnaJ_domain"/>
</dbReference>
<sequence length="169" mass="19628">MNIFFLTLVIFIIVYLFLNWFVKTSSKKISNGIRSITIILSIILAIIMIYAGRFLFSLPFVLMILSLIKTKAGLSLFQIFRIWSLLRILKNSGRFNFNNINQNLNTNNISVEEAYKILNLDPKKKYTKDEVLNSYKKIMKKIHPDISPELNRLASIVNEAKELIIKNIN</sequence>
<keyword evidence="1" id="KW-0812">Transmembrane</keyword>
<keyword evidence="1" id="KW-0472">Membrane</keyword>
<reference evidence="2" key="1">
    <citation type="submission" date="2018-05" db="EMBL/GenBank/DDBJ databases">
        <authorList>
            <person name="Lanie J.A."/>
            <person name="Ng W.-L."/>
            <person name="Kazmierczak K.M."/>
            <person name="Andrzejewski T.M."/>
            <person name="Davidsen T.M."/>
            <person name="Wayne K.J."/>
            <person name="Tettelin H."/>
            <person name="Glass J.I."/>
            <person name="Rusch D."/>
            <person name="Podicherti R."/>
            <person name="Tsui H.-C.T."/>
            <person name="Winkler M.E."/>
        </authorList>
    </citation>
    <scope>NUCLEOTIDE SEQUENCE</scope>
</reference>
<evidence type="ECO:0000313" key="2">
    <source>
        <dbReference type="EMBL" id="SVC71095.1"/>
    </source>
</evidence>
<gene>
    <name evidence="2" type="ORF">METZ01_LOCUS323949</name>
</gene>
<protein>
    <recommendedName>
        <fullName evidence="3">J domain-containing protein</fullName>
    </recommendedName>
</protein>
<keyword evidence="1" id="KW-1133">Transmembrane helix</keyword>
<organism evidence="2">
    <name type="scientific">marine metagenome</name>
    <dbReference type="NCBI Taxonomy" id="408172"/>
    <lineage>
        <taxon>unclassified sequences</taxon>
        <taxon>metagenomes</taxon>
        <taxon>ecological metagenomes</taxon>
    </lineage>
</organism>
<feature type="transmembrane region" description="Helical" evidence="1">
    <location>
        <begin position="6"/>
        <end position="22"/>
    </location>
</feature>
<evidence type="ECO:0000256" key="1">
    <source>
        <dbReference type="SAM" id="Phobius"/>
    </source>
</evidence>
<dbReference type="InterPro" id="IPR036869">
    <property type="entry name" value="J_dom_sf"/>
</dbReference>
<dbReference type="SUPFAM" id="SSF46565">
    <property type="entry name" value="Chaperone J-domain"/>
    <property type="match status" value="1"/>
</dbReference>
<dbReference type="Gene3D" id="1.10.287.110">
    <property type="entry name" value="DnaJ domain"/>
    <property type="match status" value="1"/>
</dbReference>
<accession>A0A382PEN9</accession>
<name>A0A382PEN9_9ZZZZ</name>
<evidence type="ECO:0008006" key="3">
    <source>
        <dbReference type="Google" id="ProtNLM"/>
    </source>
</evidence>
<dbReference type="EMBL" id="UINC01106433">
    <property type="protein sequence ID" value="SVC71095.1"/>
    <property type="molecule type" value="Genomic_DNA"/>
</dbReference>
<dbReference type="AlphaFoldDB" id="A0A382PEN9"/>
<dbReference type="CDD" id="cd06257">
    <property type="entry name" value="DnaJ"/>
    <property type="match status" value="1"/>
</dbReference>